<evidence type="ECO:0000256" key="5">
    <source>
        <dbReference type="SAM" id="SignalP"/>
    </source>
</evidence>
<feature type="domain" description="Solute-binding protein family 3/N-terminal" evidence="6">
    <location>
        <begin position="35"/>
        <end position="256"/>
    </location>
</feature>
<protein>
    <submittedName>
        <fullName evidence="8">Amino acid ABC transporter substrate-binding protein (PAAT family)</fullName>
    </submittedName>
</protein>
<name>A0A4R2NWK1_9BACL</name>
<feature type="chain" id="PRO_5038457199" evidence="5">
    <location>
        <begin position="21"/>
        <end position="258"/>
    </location>
</feature>
<sequence length="258" mass="28312">MKKKGFILLLVMILSISALAACGSDSAGGKKEDKTLIVATDNSFVPFEYSDKDSGEMKGFDIDLMKAIAKEAGLKIKFKPMKFDGIVPGLKSKRWDMGIAGMSITDERKKSIDFSDPYYESGLIIGVQADNTDIKGSEDLAGKKVSTKTGTTSQDYLKNKIPEAKSVAFPEINQAYQELSAGRVDATLYDMPNLAYYIKTKAKGKIKMVGKKMTAESYGIGFPKGSDLVGKVNKALKTIRDNGTYDKIYKKWFGEKPE</sequence>
<gene>
    <name evidence="8" type="ORF">EV207_1208</name>
</gene>
<dbReference type="InterPro" id="IPR018313">
    <property type="entry name" value="SBP_3_CS"/>
</dbReference>
<organism evidence="8 9">
    <name type="scientific">Scopulibacillus darangshiensis</name>
    <dbReference type="NCBI Taxonomy" id="442528"/>
    <lineage>
        <taxon>Bacteria</taxon>
        <taxon>Bacillati</taxon>
        <taxon>Bacillota</taxon>
        <taxon>Bacilli</taxon>
        <taxon>Bacillales</taxon>
        <taxon>Sporolactobacillaceae</taxon>
        <taxon>Scopulibacillus</taxon>
    </lineage>
</organism>
<dbReference type="RefSeq" id="WP_207902957.1">
    <property type="nucleotide sequence ID" value="NZ_SLXK01000020.1"/>
</dbReference>
<dbReference type="InterPro" id="IPR001320">
    <property type="entry name" value="Iontro_rcpt_C"/>
</dbReference>
<comment type="subcellular location">
    <subcellularLocation>
        <location evidence="1">Cell envelope</location>
    </subcellularLocation>
</comment>
<dbReference type="GO" id="GO:0030313">
    <property type="term" value="C:cell envelope"/>
    <property type="evidence" value="ECO:0007669"/>
    <property type="project" value="UniProtKB-SubCell"/>
</dbReference>
<dbReference type="PROSITE" id="PS51257">
    <property type="entry name" value="PROKAR_LIPOPROTEIN"/>
    <property type="match status" value="1"/>
</dbReference>
<dbReference type="PROSITE" id="PS01039">
    <property type="entry name" value="SBP_BACTERIAL_3"/>
    <property type="match status" value="1"/>
</dbReference>
<evidence type="ECO:0000259" key="6">
    <source>
        <dbReference type="SMART" id="SM00062"/>
    </source>
</evidence>
<dbReference type="SMART" id="SM00062">
    <property type="entry name" value="PBPb"/>
    <property type="match status" value="1"/>
</dbReference>
<dbReference type="Proteomes" id="UP000295416">
    <property type="component" value="Unassembled WGS sequence"/>
</dbReference>
<reference evidence="8 9" key="1">
    <citation type="submission" date="2019-03" db="EMBL/GenBank/DDBJ databases">
        <title>Genomic Encyclopedia of Type Strains, Phase IV (KMG-IV): sequencing the most valuable type-strain genomes for metagenomic binning, comparative biology and taxonomic classification.</title>
        <authorList>
            <person name="Goeker M."/>
        </authorList>
    </citation>
    <scope>NUCLEOTIDE SEQUENCE [LARGE SCALE GENOMIC DNA]</scope>
    <source>
        <strain evidence="8 9">DSM 19377</strain>
    </source>
</reference>
<comment type="caution">
    <text evidence="8">The sequence shown here is derived from an EMBL/GenBank/DDBJ whole genome shotgun (WGS) entry which is preliminary data.</text>
</comment>
<dbReference type="SMART" id="SM00079">
    <property type="entry name" value="PBPe"/>
    <property type="match status" value="1"/>
</dbReference>
<evidence type="ECO:0000256" key="3">
    <source>
        <dbReference type="ARBA" id="ARBA00022729"/>
    </source>
</evidence>
<dbReference type="PANTHER" id="PTHR35936:SF38">
    <property type="entry name" value="GLUTAMINE-BINDING PERIPLASMIC PROTEIN"/>
    <property type="match status" value="1"/>
</dbReference>
<dbReference type="PANTHER" id="PTHR35936">
    <property type="entry name" value="MEMBRANE-BOUND LYTIC MUREIN TRANSGLYCOSYLASE F"/>
    <property type="match status" value="1"/>
</dbReference>
<dbReference type="EMBL" id="SLXK01000020">
    <property type="protein sequence ID" value="TCP25974.1"/>
    <property type="molecule type" value="Genomic_DNA"/>
</dbReference>
<evidence type="ECO:0000313" key="9">
    <source>
        <dbReference type="Proteomes" id="UP000295416"/>
    </source>
</evidence>
<feature type="domain" description="Ionotropic glutamate receptor C-terminal" evidence="7">
    <location>
        <begin position="35"/>
        <end position="255"/>
    </location>
</feature>
<dbReference type="AlphaFoldDB" id="A0A4R2NWK1"/>
<accession>A0A4R2NWK1</accession>
<dbReference type="Pfam" id="PF00497">
    <property type="entry name" value="SBP_bac_3"/>
    <property type="match status" value="1"/>
</dbReference>
<evidence type="ECO:0000256" key="4">
    <source>
        <dbReference type="RuleBase" id="RU003744"/>
    </source>
</evidence>
<dbReference type="InterPro" id="IPR001638">
    <property type="entry name" value="Solute-binding_3/MltF_N"/>
</dbReference>
<evidence type="ECO:0000313" key="8">
    <source>
        <dbReference type="EMBL" id="TCP25974.1"/>
    </source>
</evidence>
<dbReference type="InterPro" id="IPR044132">
    <property type="entry name" value="PBP2_GlnH"/>
</dbReference>
<dbReference type="SUPFAM" id="SSF53850">
    <property type="entry name" value="Periplasmic binding protein-like II"/>
    <property type="match status" value="1"/>
</dbReference>
<dbReference type="GO" id="GO:0016020">
    <property type="term" value="C:membrane"/>
    <property type="evidence" value="ECO:0007669"/>
    <property type="project" value="InterPro"/>
</dbReference>
<evidence type="ECO:0000259" key="7">
    <source>
        <dbReference type="SMART" id="SM00079"/>
    </source>
</evidence>
<feature type="signal peptide" evidence="5">
    <location>
        <begin position="1"/>
        <end position="20"/>
    </location>
</feature>
<keyword evidence="3 5" id="KW-0732">Signal</keyword>
<proteinExistence type="inferred from homology"/>
<keyword evidence="9" id="KW-1185">Reference proteome</keyword>
<dbReference type="NCBIfam" id="NF007029">
    <property type="entry name" value="PRK09495.1"/>
    <property type="match status" value="1"/>
</dbReference>
<evidence type="ECO:0000256" key="2">
    <source>
        <dbReference type="ARBA" id="ARBA00010333"/>
    </source>
</evidence>
<evidence type="ECO:0000256" key="1">
    <source>
        <dbReference type="ARBA" id="ARBA00004196"/>
    </source>
</evidence>
<dbReference type="CDD" id="cd00994">
    <property type="entry name" value="PBP2_GlnH"/>
    <property type="match status" value="1"/>
</dbReference>
<comment type="similarity">
    <text evidence="2 4">Belongs to the bacterial solute-binding protein 3 family.</text>
</comment>
<dbReference type="Gene3D" id="3.40.190.10">
    <property type="entry name" value="Periplasmic binding protein-like II"/>
    <property type="match status" value="2"/>
</dbReference>
<dbReference type="GO" id="GO:0015276">
    <property type="term" value="F:ligand-gated monoatomic ion channel activity"/>
    <property type="evidence" value="ECO:0007669"/>
    <property type="project" value="InterPro"/>
</dbReference>